<evidence type="ECO:0000256" key="5">
    <source>
        <dbReference type="ARBA" id="ARBA00022989"/>
    </source>
</evidence>
<accession>A0A497XGE0</accession>
<feature type="transmembrane region" description="Helical" evidence="7">
    <location>
        <begin position="137"/>
        <end position="170"/>
    </location>
</feature>
<keyword evidence="6 7" id="KW-0472">Membrane</keyword>
<dbReference type="InterPro" id="IPR002751">
    <property type="entry name" value="CbiM/NikMN"/>
</dbReference>
<dbReference type="EMBL" id="RCCI01000005">
    <property type="protein sequence ID" value="RLJ65158.1"/>
    <property type="molecule type" value="Genomic_DNA"/>
</dbReference>
<keyword evidence="2" id="KW-0813">Transport</keyword>
<keyword evidence="5 7" id="KW-1133">Transmembrane helix</keyword>
<comment type="subcellular location">
    <subcellularLocation>
        <location evidence="1">Cell membrane</location>
        <topology evidence="1">Multi-pass membrane protein</topology>
    </subcellularLocation>
</comment>
<keyword evidence="4 7" id="KW-0812">Transmembrane</keyword>
<proteinExistence type="predicted"/>
<dbReference type="RefSeq" id="WP_121241785.1">
    <property type="nucleotide sequence ID" value="NZ_BHVV01000008.1"/>
</dbReference>
<dbReference type="OrthoDB" id="5297929at2"/>
<dbReference type="GO" id="GO:0005886">
    <property type="term" value="C:plasma membrane"/>
    <property type="evidence" value="ECO:0007669"/>
    <property type="project" value="UniProtKB-SubCell"/>
</dbReference>
<dbReference type="Gene3D" id="1.10.1760.20">
    <property type="match status" value="1"/>
</dbReference>
<evidence type="ECO:0000256" key="4">
    <source>
        <dbReference type="ARBA" id="ARBA00022692"/>
    </source>
</evidence>
<evidence type="ECO:0000256" key="7">
    <source>
        <dbReference type="SAM" id="Phobius"/>
    </source>
</evidence>
<keyword evidence="3" id="KW-1003">Cell membrane</keyword>
<feature type="transmembrane region" description="Helical" evidence="7">
    <location>
        <begin position="182"/>
        <end position="205"/>
    </location>
</feature>
<feature type="transmembrane region" description="Helical" evidence="7">
    <location>
        <begin position="12"/>
        <end position="28"/>
    </location>
</feature>
<sequence length="221" mass="24298">MNFPSGLFGDAWAWAAWLPLAGIWLWCLRTGPWRRLREDGQFNIWLGAVVVLMLMWSLKAGVQPGLNLHLLGVTTVTLMFGRQLAVVALSLALAAVTLNGGAGWQAYALNALVMAVLPGFLAFAILRLTERWLPANFFIYVFVAGFFGAAVTAVATGLAGTALLAAAGVYPFETLLAEYFPYFLLLGFSEAWLNGAALTLMVVYFPHWVGTFDDRRYLWNK</sequence>
<protein>
    <submittedName>
        <fullName evidence="8">Putative membrane protein</fullName>
    </submittedName>
</protein>
<dbReference type="GO" id="GO:0000041">
    <property type="term" value="P:transition metal ion transport"/>
    <property type="evidence" value="ECO:0007669"/>
    <property type="project" value="InterPro"/>
</dbReference>
<evidence type="ECO:0000256" key="2">
    <source>
        <dbReference type="ARBA" id="ARBA00022448"/>
    </source>
</evidence>
<evidence type="ECO:0000256" key="6">
    <source>
        <dbReference type="ARBA" id="ARBA00023136"/>
    </source>
</evidence>
<dbReference type="Proteomes" id="UP000268908">
    <property type="component" value="Unassembled WGS sequence"/>
</dbReference>
<evidence type="ECO:0000256" key="3">
    <source>
        <dbReference type="ARBA" id="ARBA00022475"/>
    </source>
</evidence>
<organism evidence="8 9">
    <name type="scientific">Sulfurisoma sediminicola</name>
    <dbReference type="NCBI Taxonomy" id="1381557"/>
    <lineage>
        <taxon>Bacteria</taxon>
        <taxon>Pseudomonadati</taxon>
        <taxon>Pseudomonadota</taxon>
        <taxon>Betaproteobacteria</taxon>
        <taxon>Nitrosomonadales</taxon>
        <taxon>Sterolibacteriaceae</taxon>
        <taxon>Sulfurisoma</taxon>
    </lineage>
</organism>
<dbReference type="Pfam" id="PF01891">
    <property type="entry name" value="CbiM"/>
    <property type="match status" value="1"/>
</dbReference>
<evidence type="ECO:0000256" key="1">
    <source>
        <dbReference type="ARBA" id="ARBA00004651"/>
    </source>
</evidence>
<feature type="transmembrane region" description="Helical" evidence="7">
    <location>
        <begin position="40"/>
        <end position="58"/>
    </location>
</feature>
<dbReference type="AlphaFoldDB" id="A0A497XGE0"/>
<evidence type="ECO:0000313" key="9">
    <source>
        <dbReference type="Proteomes" id="UP000268908"/>
    </source>
</evidence>
<comment type="caution">
    <text evidence="8">The sequence shown here is derived from an EMBL/GenBank/DDBJ whole genome shotgun (WGS) entry which is preliminary data.</text>
</comment>
<gene>
    <name evidence="8" type="ORF">DFR35_1814</name>
</gene>
<keyword evidence="9" id="KW-1185">Reference proteome</keyword>
<evidence type="ECO:0000313" key="8">
    <source>
        <dbReference type="EMBL" id="RLJ65158.1"/>
    </source>
</evidence>
<feature type="transmembrane region" description="Helical" evidence="7">
    <location>
        <begin position="107"/>
        <end position="125"/>
    </location>
</feature>
<feature type="transmembrane region" description="Helical" evidence="7">
    <location>
        <begin position="70"/>
        <end position="95"/>
    </location>
</feature>
<reference evidence="8 9" key="1">
    <citation type="submission" date="2018-10" db="EMBL/GenBank/DDBJ databases">
        <title>Genomic Encyclopedia of Type Strains, Phase IV (KMG-IV): sequencing the most valuable type-strain genomes for metagenomic binning, comparative biology and taxonomic classification.</title>
        <authorList>
            <person name="Goeker M."/>
        </authorList>
    </citation>
    <scope>NUCLEOTIDE SEQUENCE [LARGE SCALE GENOMIC DNA]</scope>
    <source>
        <strain evidence="8 9">DSM 26916</strain>
    </source>
</reference>
<name>A0A497XGE0_9PROT</name>